<name>A0A3S5B8P8_9PLAT</name>
<accession>A0A3S5B8P8</accession>
<evidence type="ECO:0000256" key="1">
    <source>
        <dbReference type="SAM" id="MobiDB-lite"/>
    </source>
</evidence>
<evidence type="ECO:0000313" key="2">
    <source>
        <dbReference type="EMBL" id="VEL37086.1"/>
    </source>
</evidence>
<comment type="caution">
    <text evidence="2">The sequence shown here is derived from an EMBL/GenBank/DDBJ whole genome shotgun (WGS) entry which is preliminary data.</text>
</comment>
<reference evidence="2" key="1">
    <citation type="submission" date="2018-11" db="EMBL/GenBank/DDBJ databases">
        <authorList>
            <consortium name="Pathogen Informatics"/>
        </authorList>
    </citation>
    <scope>NUCLEOTIDE SEQUENCE</scope>
</reference>
<dbReference type="AlphaFoldDB" id="A0A3S5B8P8"/>
<sequence>MTVETEGGGCEGVCDWFFERTEAAEVAPRGWANGRHLLSQYETSEQLTRVRAWHWPRAGWTETKEEEHEALLSRQRSWAGSAVQLAKASTKRTLEMVGMQRHRNSDRFEEASGNARHTERSAV</sequence>
<organism evidence="2 3">
    <name type="scientific">Protopolystoma xenopodis</name>
    <dbReference type="NCBI Taxonomy" id="117903"/>
    <lineage>
        <taxon>Eukaryota</taxon>
        <taxon>Metazoa</taxon>
        <taxon>Spiralia</taxon>
        <taxon>Lophotrochozoa</taxon>
        <taxon>Platyhelminthes</taxon>
        <taxon>Monogenea</taxon>
        <taxon>Polyopisthocotylea</taxon>
        <taxon>Polystomatidea</taxon>
        <taxon>Polystomatidae</taxon>
        <taxon>Protopolystoma</taxon>
    </lineage>
</organism>
<dbReference type="EMBL" id="CAAALY010253960">
    <property type="protein sequence ID" value="VEL37086.1"/>
    <property type="molecule type" value="Genomic_DNA"/>
</dbReference>
<evidence type="ECO:0000313" key="3">
    <source>
        <dbReference type="Proteomes" id="UP000784294"/>
    </source>
</evidence>
<protein>
    <submittedName>
        <fullName evidence="2">Uncharacterized protein</fullName>
    </submittedName>
</protein>
<proteinExistence type="predicted"/>
<gene>
    <name evidence="2" type="ORF">PXEA_LOCUS30526</name>
</gene>
<keyword evidence="3" id="KW-1185">Reference proteome</keyword>
<feature type="compositionally biased region" description="Basic and acidic residues" evidence="1">
    <location>
        <begin position="103"/>
        <end position="123"/>
    </location>
</feature>
<dbReference type="Proteomes" id="UP000784294">
    <property type="component" value="Unassembled WGS sequence"/>
</dbReference>
<feature type="region of interest" description="Disordered" evidence="1">
    <location>
        <begin position="101"/>
        <end position="123"/>
    </location>
</feature>